<protein>
    <submittedName>
        <fullName evidence="2">Preprotein translocase subunit TatC</fullName>
    </submittedName>
</protein>
<organism evidence="2 3">
    <name type="scientific">Anaeromyxobacter oryzae</name>
    <dbReference type="NCBI Taxonomy" id="2918170"/>
    <lineage>
        <taxon>Bacteria</taxon>
        <taxon>Pseudomonadati</taxon>
        <taxon>Myxococcota</taxon>
        <taxon>Myxococcia</taxon>
        <taxon>Myxococcales</taxon>
        <taxon>Cystobacterineae</taxon>
        <taxon>Anaeromyxobacteraceae</taxon>
        <taxon>Anaeromyxobacter</taxon>
    </lineage>
</organism>
<dbReference type="EMBL" id="AP025591">
    <property type="protein sequence ID" value="BDG01110.1"/>
    <property type="molecule type" value="Genomic_DNA"/>
</dbReference>
<dbReference type="RefSeq" id="WP_248357492.1">
    <property type="nucleotide sequence ID" value="NZ_AP025591.1"/>
</dbReference>
<accession>A0ABM7WNS2</accession>
<dbReference type="InterPro" id="IPR036868">
    <property type="entry name" value="TusA-like_sf"/>
</dbReference>
<evidence type="ECO:0000313" key="2">
    <source>
        <dbReference type="EMBL" id="BDG01110.1"/>
    </source>
</evidence>
<reference evidence="3" key="1">
    <citation type="journal article" date="2022" name="Int. J. Syst. Evol. Microbiol.">
        <title>Anaeromyxobacter oryzae sp. nov., Anaeromyxobacter diazotrophicus sp. nov. and Anaeromyxobacter paludicola sp. nov., isolated from paddy soils.</title>
        <authorList>
            <person name="Itoh H."/>
            <person name="Xu Z."/>
            <person name="Mise K."/>
            <person name="Masuda Y."/>
            <person name="Ushijima N."/>
            <person name="Hayakawa C."/>
            <person name="Shiratori Y."/>
            <person name="Senoo K."/>
        </authorList>
    </citation>
    <scope>NUCLEOTIDE SEQUENCE [LARGE SCALE GENOMIC DNA]</scope>
    <source>
        <strain evidence="3">Red232</strain>
    </source>
</reference>
<evidence type="ECO:0000259" key="1">
    <source>
        <dbReference type="Pfam" id="PF01206"/>
    </source>
</evidence>
<dbReference type="Pfam" id="PF01206">
    <property type="entry name" value="TusA"/>
    <property type="match status" value="1"/>
</dbReference>
<proteinExistence type="predicted"/>
<name>A0ABM7WNS2_9BACT</name>
<dbReference type="SUPFAM" id="SSF64307">
    <property type="entry name" value="SirA-like"/>
    <property type="match status" value="1"/>
</dbReference>
<dbReference type="InterPro" id="IPR001455">
    <property type="entry name" value="TusA-like"/>
</dbReference>
<sequence length="77" mass="8583">MDDTFHADDAWDAGGMGCGELVFLLAMRMRAMKPGAVLQLTATDLGAPHDIPAWCRMTGHPLLRAEHPQYFIRRKDS</sequence>
<feature type="domain" description="UPF0033" evidence="1">
    <location>
        <begin position="12"/>
        <end position="66"/>
    </location>
</feature>
<gene>
    <name evidence="2" type="ORF">AMOR_01060</name>
</gene>
<evidence type="ECO:0000313" key="3">
    <source>
        <dbReference type="Proteomes" id="UP001162891"/>
    </source>
</evidence>
<keyword evidence="3" id="KW-1185">Reference proteome</keyword>
<dbReference type="Proteomes" id="UP001162891">
    <property type="component" value="Chromosome"/>
</dbReference>
<dbReference type="Gene3D" id="3.30.110.40">
    <property type="entry name" value="TusA-like domain"/>
    <property type="match status" value="1"/>
</dbReference>